<evidence type="ECO:0000313" key="3">
    <source>
        <dbReference type="Proteomes" id="UP000192501"/>
    </source>
</evidence>
<dbReference type="Proteomes" id="UP000192501">
    <property type="component" value="Unassembled WGS sequence"/>
</dbReference>
<keyword evidence="1" id="KW-0175">Coiled coil</keyword>
<sequence>MFRALNTELDDLRNKVELEKEKLINLYNDTLLNGKYEEFLECGLIYKENESILQEGKSNILYNFVKNRPLPIVEDKLIKFKICENKQAFYMYIRKVLNMKDFIKTRNLLNKAKNMGWYDYEYMNLNTKLNNEYYYN</sequence>
<dbReference type="AlphaFoldDB" id="A0A1X0QHW9"/>
<proteinExistence type="predicted"/>
<organism evidence="2 3">
    <name type="scientific">Hepatospora eriocheir</name>
    <dbReference type="NCBI Taxonomy" id="1081669"/>
    <lineage>
        <taxon>Eukaryota</taxon>
        <taxon>Fungi</taxon>
        <taxon>Fungi incertae sedis</taxon>
        <taxon>Microsporidia</taxon>
        <taxon>Hepatosporidae</taxon>
        <taxon>Hepatospora</taxon>
    </lineage>
</organism>
<comment type="caution">
    <text evidence="2">The sequence shown here is derived from an EMBL/GenBank/DDBJ whole genome shotgun (WGS) entry which is preliminary data.</text>
</comment>
<name>A0A1X0QHW9_9MICR</name>
<protein>
    <submittedName>
        <fullName evidence="2">Uncharacterized protein</fullName>
    </submittedName>
</protein>
<feature type="coiled-coil region" evidence="1">
    <location>
        <begin position="2"/>
        <end position="29"/>
    </location>
</feature>
<evidence type="ECO:0000313" key="2">
    <source>
        <dbReference type="EMBL" id="ORD99363.1"/>
    </source>
</evidence>
<reference evidence="2 3" key="1">
    <citation type="journal article" date="2017" name="Environ. Microbiol.">
        <title>Decay of the glycolytic pathway and adaptation to intranuclear parasitism within Enterocytozoonidae microsporidia.</title>
        <authorList>
            <person name="Wiredu Boakye D."/>
            <person name="Jaroenlak P."/>
            <person name="Prachumwat A."/>
            <person name="Williams T.A."/>
            <person name="Bateman K.S."/>
            <person name="Itsathitphaisarn O."/>
            <person name="Sritunyalucksana K."/>
            <person name="Paszkiewicz K.H."/>
            <person name="Moore K.A."/>
            <person name="Stentiford G.D."/>
            <person name="Williams B.A."/>
        </authorList>
    </citation>
    <scope>NUCLEOTIDE SEQUENCE [LARGE SCALE GENOMIC DNA]</scope>
    <source>
        <strain evidence="3">canceri</strain>
    </source>
</reference>
<dbReference type="VEuPathDB" id="MicrosporidiaDB:HERIO_889"/>
<accession>A0A1X0QHW9</accession>
<gene>
    <name evidence="2" type="ORF">A0H76_978</name>
</gene>
<dbReference type="VEuPathDB" id="MicrosporidiaDB:A0H76_978"/>
<dbReference type="EMBL" id="LTAI01000217">
    <property type="protein sequence ID" value="ORD99363.1"/>
    <property type="molecule type" value="Genomic_DNA"/>
</dbReference>
<evidence type="ECO:0000256" key="1">
    <source>
        <dbReference type="SAM" id="Coils"/>
    </source>
</evidence>